<evidence type="ECO:0000313" key="2">
    <source>
        <dbReference type="EMBL" id="CDX52740.1"/>
    </source>
</evidence>
<gene>
    <name evidence="2" type="ORF">MPL1032_160020</name>
</gene>
<evidence type="ECO:0000313" key="3">
    <source>
        <dbReference type="Proteomes" id="UP000182888"/>
    </source>
</evidence>
<organism evidence="2 3">
    <name type="scientific">Mesorhizobium plurifarium</name>
    <dbReference type="NCBI Taxonomy" id="69974"/>
    <lineage>
        <taxon>Bacteria</taxon>
        <taxon>Pseudomonadati</taxon>
        <taxon>Pseudomonadota</taxon>
        <taxon>Alphaproteobacteria</taxon>
        <taxon>Hyphomicrobiales</taxon>
        <taxon>Phyllobacteriaceae</taxon>
        <taxon>Mesorhizobium</taxon>
    </lineage>
</organism>
<feature type="region of interest" description="Disordered" evidence="1">
    <location>
        <begin position="1"/>
        <end position="20"/>
    </location>
</feature>
<proteinExistence type="predicted"/>
<sequence>MLPVFRGAPHAPRGTHDEQSCLELGRSGLSNAKTQPDPTARRMTLLRIMQQIQSIDRESREQPNFSHCVIRMWKGGCHKDSCNAGKRFTAKRFFGSRYVEKFNDYFFARGFAAPAGAACPVSSASLASSASTRVASWMLSSLALTAISRTASNSSRCTTSMEFSMRSACARNAVSTSRRTPCAAPAASVMIFANSSRMRFGPVAMADPRFVVLT</sequence>
<name>A0A0K2VT56_MESPL</name>
<evidence type="ECO:0000256" key="1">
    <source>
        <dbReference type="SAM" id="MobiDB-lite"/>
    </source>
</evidence>
<dbReference type="AlphaFoldDB" id="A0A0K2VT56"/>
<dbReference type="EMBL" id="CCND01000008">
    <property type="protein sequence ID" value="CDX52740.1"/>
    <property type="molecule type" value="Genomic_DNA"/>
</dbReference>
<accession>A0A0K2VT56</accession>
<protein>
    <submittedName>
        <fullName evidence="2">Uncharacterized protein</fullName>
    </submittedName>
</protein>
<reference evidence="3" key="1">
    <citation type="submission" date="2014-08" db="EMBL/GenBank/DDBJ databases">
        <authorList>
            <person name="Edwards T."/>
        </authorList>
    </citation>
    <scope>NUCLEOTIDE SEQUENCE [LARGE SCALE GENOMIC DNA]</scope>
</reference>
<dbReference type="Proteomes" id="UP000182888">
    <property type="component" value="Unassembled WGS sequence"/>
</dbReference>